<dbReference type="Proteomes" id="UP000824120">
    <property type="component" value="Chromosome 10"/>
</dbReference>
<evidence type="ECO:0000313" key="1">
    <source>
        <dbReference type="EMBL" id="KAG5582066.1"/>
    </source>
</evidence>
<sequence>MIEKSNRYKKLNLNISKGRRMEKTHFQFWKDELLLFVSLPKTLSKLERKYPKKTLVNSVGGSFGEVSLSR</sequence>
<dbReference type="AlphaFoldDB" id="A0A9J5X279"/>
<comment type="caution">
    <text evidence="1">The sequence shown here is derived from an EMBL/GenBank/DDBJ whole genome shotgun (WGS) entry which is preliminary data.</text>
</comment>
<keyword evidence="2" id="KW-1185">Reference proteome</keyword>
<name>A0A9J5X279_SOLCO</name>
<dbReference type="EMBL" id="JACXVP010000010">
    <property type="protein sequence ID" value="KAG5582066.1"/>
    <property type="molecule type" value="Genomic_DNA"/>
</dbReference>
<proteinExistence type="predicted"/>
<accession>A0A9J5X279</accession>
<gene>
    <name evidence="1" type="ORF">H5410_052693</name>
</gene>
<protein>
    <submittedName>
        <fullName evidence="1">Uncharacterized protein</fullName>
    </submittedName>
</protein>
<organism evidence="1 2">
    <name type="scientific">Solanum commersonii</name>
    <name type="common">Commerson's wild potato</name>
    <name type="synonym">Commerson's nightshade</name>
    <dbReference type="NCBI Taxonomy" id="4109"/>
    <lineage>
        <taxon>Eukaryota</taxon>
        <taxon>Viridiplantae</taxon>
        <taxon>Streptophyta</taxon>
        <taxon>Embryophyta</taxon>
        <taxon>Tracheophyta</taxon>
        <taxon>Spermatophyta</taxon>
        <taxon>Magnoliopsida</taxon>
        <taxon>eudicotyledons</taxon>
        <taxon>Gunneridae</taxon>
        <taxon>Pentapetalae</taxon>
        <taxon>asterids</taxon>
        <taxon>lamiids</taxon>
        <taxon>Solanales</taxon>
        <taxon>Solanaceae</taxon>
        <taxon>Solanoideae</taxon>
        <taxon>Solaneae</taxon>
        <taxon>Solanum</taxon>
    </lineage>
</organism>
<reference evidence="1 2" key="1">
    <citation type="submission" date="2020-09" db="EMBL/GenBank/DDBJ databases">
        <title>De no assembly of potato wild relative species, Solanum commersonii.</title>
        <authorList>
            <person name="Cho K."/>
        </authorList>
    </citation>
    <scope>NUCLEOTIDE SEQUENCE [LARGE SCALE GENOMIC DNA]</scope>
    <source>
        <strain evidence="1">LZ3.2</strain>
        <tissue evidence="1">Leaf</tissue>
    </source>
</reference>
<evidence type="ECO:0000313" key="2">
    <source>
        <dbReference type="Proteomes" id="UP000824120"/>
    </source>
</evidence>